<feature type="domain" description="Nudix hydrolase" evidence="3">
    <location>
        <begin position="2"/>
        <end position="143"/>
    </location>
</feature>
<comment type="cofactor">
    <cofactor evidence="1">
        <name>Mg(2+)</name>
        <dbReference type="ChEBI" id="CHEBI:18420"/>
    </cofactor>
</comment>
<gene>
    <name evidence="4" type="ORF">COS18_04480</name>
</gene>
<organism evidence="4 5">
    <name type="scientific">Candidatus Falkowbacteria bacterium CG02_land_8_20_14_3_00_36_14</name>
    <dbReference type="NCBI Taxonomy" id="1974560"/>
    <lineage>
        <taxon>Bacteria</taxon>
        <taxon>Candidatus Falkowiibacteriota</taxon>
    </lineage>
</organism>
<keyword evidence="2" id="KW-0378">Hydrolase</keyword>
<dbReference type="InterPro" id="IPR000086">
    <property type="entry name" value="NUDIX_hydrolase_dom"/>
</dbReference>
<accession>A0A2M7DLM0</accession>
<evidence type="ECO:0000256" key="1">
    <source>
        <dbReference type="ARBA" id="ARBA00001946"/>
    </source>
</evidence>
<evidence type="ECO:0000313" key="5">
    <source>
        <dbReference type="Proteomes" id="UP000228896"/>
    </source>
</evidence>
<dbReference type="Gene3D" id="3.90.79.10">
    <property type="entry name" value="Nucleoside Triphosphate Pyrophosphohydrolase"/>
    <property type="match status" value="1"/>
</dbReference>
<name>A0A2M7DLM0_9BACT</name>
<sequence>MRVTIKVAAVIVNKKNEVLLIKERQGGEGNFKWNLVKGTYDDSRETIKDCIKREIKEEIGLNAKNFKLKKIFHYGDNDNLRILFVFSVNYISGDILIPPRKIQLLRNENINSFEWFNEKKISLVGKKDFMASYVYLSLKKMDEKKDDIEIIKI</sequence>
<dbReference type="EMBL" id="PETS01000115">
    <property type="protein sequence ID" value="PIV50621.1"/>
    <property type="molecule type" value="Genomic_DNA"/>
</dbReference>
<evidence type="ECO:0000313" key="4">
    <source>
        <dbReference type="EMBL" id="PIV50621.1"/>
    </source>
</evidence>
<dbReference type="Proteomes" id="UP000228896">
    <property type="component" value="Unassembled WGS sequence"/>
</dbReference>
<dbReference type="SUPFAM" id="SSF55811">
    <property type="entry name" value="Nudix"/>
    <property type="match status" value="1"/>
</dbReference>
<comment type="caution">
    <text evidence="4">The sequence shown here is derived from an EMBL/GenBank/DDBJ whole genome shotgun (WGS) entry which is preliminary data.</text>
</comment>
<dbReference type="CDD" id="cd02883">
    <property type="entry name" value="NUDIX_Hydrolase"/>
    <property type="match status" value="1"/>
</dbReference>
<dbReference type="GO" id="GO:0016787">
    <property type="term" value="F:hydrolase activity"/>
    <property type="evidence" value="ECO:0007669"/>
    <property type="project" value="UniProtKB-KW"/>
</dbReference>
<dbReference type="Pfam" id="PF00293">
    <property type="entry name" value="NUDIX"/>
    <property type="match status" value="1"/>
</dbReference>
<dbReference type="InterPro" id="IPR015797">
    <property type="entry name" value="NUDIX_hydrolase-like_dom_sf"/>
</dbReference>
<dbReference type="PANTHER" id="PTHR43046:SF14">
    <property type="entry name" value="MUTT_NUDIX FAMILY PROTEIN"/>
    <property type="match status" value="1"/>
</dbReference>
<protein>
    <recommendedName>
        <fullName evidence="3">Nudix hydrolase domain-containing protein</fullName>
    </recommendedName>
</protein>
<reference evidence="5" key="1">
    <citation type="submission" date="2017-09" db="EMBL/GenBank/DDBJ databases">
        <title>Depth-based differentiation of microbial function through sediment-hosted aquifers and enrichment of novel symbionts in the deep terrestrial subsurface.</title>
        <authorList>
            <person name="Probst A.J."/>
            <person name="Ladd B."/>
            <person name="Jarett J.K."/>
            <person name="Geller-Mcgrath D.E."/>
            <person name="Sieber C.M.K."/>
            <person name="Emerson J.B."/>
            <person name="Anantharaman K."/>
            <person name="Thomas B.C."/>
            <person name="Malmstrom R."/>
            <person name="Stieglmeier M."/>
            <person name="Klingl A."/>
            <person name="Woyke T."/>
            <person name="Ryan C.M."/>
            <person name="Banfield J.F."/>
        </authorList>
    </citation>
    <scope>NUCLEOTIDE SEQUENCE [LARGE SCALE GENOMIC DNA]</scope>
</reference>
<dbReference type="PROSITE" id="PS51462">
    <property type="entry name" value="NUDIX"/>
    <property type="match status" value="1"/>
</dbReference>
<dbReference type="AlphaFoldDB" id="A0A2M7DLM0"/>
<dbReference type="PANTHER" id="PTHR43046">
    <property type="entry name" value="GDP-MANNOSE MANNOSYL HYDROLASE"/>
    <property type="match status" value="1"/>
</dbReference>
<evidence type="ECO:0000256" key="2">
    <source>
        <dbReference type="ARBA" id="ARBA00022801"/>
    </source>
</evidence>
<evidence type="ECO:0000259" key="3">
    <source>
        <dbReference type="PROSITE" id="PS51462"/>
    </source>
</evidence>
<proteinExistence type="predicted"/>